<proteinExistence type="predicted"/>
<reference evidence="1" key="1">
    <citation type="submission" date="2022-10" db="EMBL/GenBank/DDBJ databases">
        <title>Genome Sequence of Xylaria curta.</title>
        <authorList>
            <person name="Buettner E."/>
        </authorList>
    </citation>
    <scope>NUCLEOTIDE SEQUENCE</scope>
    <source>
        <strain evidence="1">Babe10</strain>
    </source>
</reference>
<keyword evidence="2" id="KW-1185">Reference proteome</keyword>
<dbReference type="EMBL" id="JAPDGR010000891">
    <property type="protein sequence ID" value="KAJ2986806.1"/>
    <property type="molecule type" value="Genomic_DNA"/>
</dbReference>
<dbReference type="Proteomes" id="UP001143856">
    <property type="component" value="Unassembled WGS sequence"/>
</dbReference>
<name>A0ACC1P5V1_9PEZI</name>
<accession>A0ACC1P5V1</accession>
<protein>
    <submittedName>
        <fullName evidence="1">Uncharacterized protein</fullName>
    </submittedName>
</protein>
<evidence type="ECO:0000313" key="2">
    <source>
        <dbReference type="Proteomes" id="UP001143856"/>
    </source>
</evidence>
<organism evidence="1 2">
    <name type="scientific">Xylaria curta</name>
    <dbReference type="NCBI Taxonomy" id="42375"/>
    <lineage>
        <taxon>Eukaryota</taxon>
        <taxon>Fungi</taxon>
        <taxon>Dikarya</taxon>
        <taxon>Ascomycota</taxon>
        <taxon>Pezizomycotina</taxon>
        <taxon>Sordariomycetes</taxon>
        <taxon>Xylariomycetidae</taxon>
        <taxon>Xylariales</taxon>
        <taxon>Xylariaceae</taxon>
        <taxon>Xylaria</taxon>
    </lineage>
</organism>
<sequence length="1467" mass="164233">MKPRLTVPSKIVQEGANGVELKINLGLQGGVVVEGGSTQQPGSDNVVVQVGLELVEDLDELVGIADDLGVDNLNTSNDGDQPRLSSFLLLLISGSSAFAVSLFSKWLPGADGRFDSDAVLKASSSSLPPRPRRFYIPCIIVLIVLRLEILLRDLRDFQCSAAGVEAFLPLLLGAYRFFSYRPPPVESDEPEDMWGSVLDDLKTWLMGSPFTLLLGSLLLSYGTFLASNFAMRSTYFCSPLADQGSFVVFIQWAGLFADATIIIILWRVLSWARTTRSRLRTLGGILLITSFATCIPLLGAQISRRGEIIGHQSLRGVNPLYIFDTLSTGLIMSALIISASLMLCDASPIEPIMIATFAYGLFASVGSTLVVGTYQQTSAVQPLLALGTISFGFTIFIYANNMRSIIFIRRAALLLLLLSIVGSSTVYVALTQKLLTRHPVDDLVYKNRVEADRWLRHATVSTTLKLAVREYEERHHGRKPPRNFDKWFEFARQRKSVVIDRFDQMERDILPFWGIQPRSIRDGLEFLKIQPNIGIISIADKKVSHNNPADPLQREMLDGIVTLISSFAEHLPAMQIAINLQERPRVLVPWNEIHQLRMIATQPGFQLITGRLGKRDDLVFSSRETAGTGKRALPTDSSQPFIAAQQFRQLQALACPPGSPSRSGVNWDVRDFCASCALPHSKDQFLEDWQMALDPCHQPDIFNLHEFHTTPHRFELYQNLLPLFSGSKTASFNDILIPFPFGESNKDHGNTFNQKQDLVLWQGNIEDIPVVTHESLHGSHRLRLVHLIQNATARDATPMLLGIGTGQNSRFRYEDVPVTEGNSILPLRLSLTGPSGGCQDANCELLRNEFGLEPPATEVDSRYVMLLDTSNGPPPNLLQVLRSNSVPVVSSIFQQWFTERVMPWVHFVPIDTRYHALHSTMSYFIGLDGRGTLNGRKQITPARTEDAKWIAQQGQKWVEKAMRREDMEVAEPTVRENIARARAAAKPRPRTRAMAVVDQDNFSNISWPEADDGAEATESSASLPNIEAEPPSSDEHHRGQNLQLQDPGLSGDILECTVLHPRKESDGTKDAFVSYLISTSSTFPTFQKPTFTSRRRFTDFLFLSKTLSKDYPACAVPPLPDKQRMEYVRGGRFGSDFTNRRAYSLQRFLTRITLHPILRRADILHIFLESPDWNATMKARAGRTSITSDQASSGVFDNFADTFINVFTKVHKHDKRFIEVREKSDKLDEDLAQVEKVVARVVRREIDLETDLRDLTEQFQKLITLEPGVETAVHGFAASIEDSAAGLKKLREHTDQDYLGSLRDMQAYSIALKNLLKAREQKQLDHEQLTEYLNKSTLDRDSLASGHGSSGALGGAGGFIRSKIEDVRGVDHEASRRERQRKLEIRIDELTTEVERAKKTSEMFDEEVVKEVADFERIKRVELKGQFGALADAHINFYGGVIDVWEKYIRDMEKGGMKPPTFDGESS</sequence>
<evidence type="ECO:0000313" key="1">
    <source>
        <dbReference type="EMBL" id="KAJ2986806.1"/>
    </source>
</evidence>
<comment type="caution">
    <text evidence="1">The sequence shown here is derived from an EMBL/GenBank/DDBJ whole genome shotgun (WGS) entry which is preliminary data.</text>
</comment>
<gene>
    <name evidence="1" type="ORF">NUW58_g4856</name>
</gene>